<dbReference type="RefSeq" id="XP_041221162.1">
    <property type="nucleotide sequence ID" value="XM_041367886.1"/>
</dbReference>
<gene>
    <name evidence="2" type="ORF">F5891DRAFT_1194107</name>
</gene>
<dbReference type="EMBL" id="JABBWK010000065">
    <property type="protein sequence ID" value="KAG1895586.1"/>
    <property type="molecule type" value="Genomic_DNA"/>
</dbReference>
<organism evidence="2 3">
    <name type="scientific">Suillus fuscotomentosus</name>
    <dbReference type="NCBI Taxonomy" id="1912939"/>
    <lineage>
        <taxon>Eukaryota</taxon>
        <taxon>Fungi</taxon>
        <taxon>Dikarya</taxon>
        <taxon>Basidiomycota</taxon>
        <taxon>Agaricomycotina</taxon>
        <taxon>Agaricomycetes</taxon>
        <taxon>Agaricomycetidae</taxon>
        <taxon>Boletales</taxon>
        <taxon>Suillineae</taxon>
        <taxon>Suillaceae</taxon>
        <taxon>Suillus</taxon>
    </lineage>
</organism>
<dbReference type="Proteomes" id="UP001195769">
    <property type="component" value="Unassembled WGS sequence"/>
</dbReference>
<feature type="region of interest" description="Disordered" evidence="1">
    <location>
        <begin position="75"/>
        <end position="109"/>
    </location>
</feature>
<evidence type="ECO:0000256" key="1">
    <source>
        <dbReference type="SAM" id="MobiDB-lite"/>
    </source>
</evidence>
<proteinExistence type="predicted"/>
<comment type="caution">
    <text evidence="2">The sequence shown here is derived from an EMBL/GenBank/DDBJ whole genome shotgun (WGS) entry which is preliminary data.</text>
</comment>
<sequence length="109" mass="12301">MVKFYGYIVAEEWLLQRGIEMGHPPPKTYSDLTDIIVMAAGDVRLETGVYRYTKLRDVQNRKGKTLWCIAFASSDPWEGLPTSAPPESKSNALKEALQKTGPPRWFRGA</sequence>
<name>A0AAD4HGQ0_9AGAM</name>
<dbReference type="AlphaFoldDB" id="A0AAD4HGQ0"/>
<reference evidence="2" key="1">
    <citation type="journal article" date="2020" name="New Phytol.">
        <title>Comparative genomics reveals dynamic genome evolution in host specialist ectomycorrhizal fungi.</title>
        <authorList>
            <person name="Lofgren L.A."/>
            <person name="Nguyen N.H."/>
            <person name="Vilgalys R."/>
            <person name="Ruytinx J."/>
            <person name="Liao H.L."/>
            <person name="Branco S."/>
            <person name="Kuo A."/>
            <person name="LaButti K."/>
            <person name="Lipzen A."/>
            <person name="Andreopoulos W."/>
            <person name="Pangilinan J."/>
            <person name="Riley R."/>
            <person name="Hundley H."/>
            <person name="Na H."/>
            <person name="Barry K."/>
            <person name="Grigoriev I.V."/>
            <person name="Stajich J.E."/>
            <person name="Kennedy P.G."/>
        </authorList>
    </citation>
    <scope>NUCLEOTIDE SEQUENCE</scope>
    <source>
        <strain evidence="2">FC203</strain>
    </source>
</reference>
<accession>A0AAD4HGQ0</accession>
<evidence type="ECO:0000313" key="3">
    <source>
        <dbReference type="Proteomes" id="UP001195769"/>
    </source>
</evidence>
<keyword evidence="3" id="KW-1185">Reference proteome</keyword>
<evidence type="ECO:0000313" key="2">
    <source>
        <dbReference type="EMBL" id="KAG1895586.1"/>
    </source>
</evidence>
<dbReference type="GeneID" id="64662184"/>
<protein>
    <submittedName>
        <fullName evidence="2">Uncharacterized protein</fullName>
    </submittedName>
</protein>